<evidence type="ECO:0000313" key="9">
    <source>
        <dbReference type="Proteomes" id="UP000230066"/>
    </source>
</evidence>
<dbReference type="Proteomes" id="UP000230066">
    <property type="component" value="Unassembled WGS sequence"/>
</dbReference>
<organism evidence="8 9">
    <name type="scientific">Fasciola hepatica</name>
    <name type="common">Liver fluke</name>
    <dbReference type="NCBI Taxonomy" id="6192"/>
    <lineage>
        <taxon>Eukaryota</taxon>
        <taxon>Metazoa</taxon>
        <taxon>Spiralia</taxon>
        <taxon>Lophotrochozoa</taxon>
        <taxon>Platyhelminthes</taxon>
        <taxon>Trematoda</taxon>
        <taxon>Digenea</taxon>
        <taxon>Plagiorchiida</taxon>
        <taxon>Echinostomata</taxon>
        <taxon>Echinostomatoidea</taxon>
        <taxon>Fasciolidae</taxon>
        <taxon>Fasciola</taxon>
    </lineage>
</organism>
<evidence type="ECO:0000256" key="1">
    <source>
        <dbReference type="ARBA" id="ARBA00004370"/>
    </source>
</evidence>
<dbReference type="PANTHER" id="PTHR10414:SF71">
    <property type="entry name" value="FI05338P"/>
    <property type="match status" value="1"/>
</dbReference>
<dbReference type="PANTHER" id="PTHR10414">
    <property type="entry name" value="ETHANOLAMINEPHOSPHOTRANSFERASE"/>
    <property type="match status" value="1"/>
</dbReference>
<proteinExistence type="inferred from homology"/>
<comment type="subcellular location">
    <subcellularLocation>
        <location evidence="1">Membrane</location>
    </subcellularLocation>
</comment>
<keyword evidence="4 6" id="KW-0472">Membrane</keyword>
<evidence type="ECO:0000256" key="5">
    <source>
        <dbReference type="RuleBase" id="RU003750"/>
    </source>
</evidence>
<gene>
    <name evidence="8" type="ORF">D915_001604</name>
</gene>
<feature type="transmembrane region" description="Helical" evidence="6">
    <location>
        <begin position="298"/>
        <end position="319"/>
    </location>
</feature>
<dbReference type="GO" id="GO:0006646">
    <property type="term" value="P:phosphatidylethanolamine biosynthetic process"/>
    <property type="evidence" value="ECO:0007669"/>
    <property type="project" value="TreeGrafter"/>
</dbReference>
<comment type="caution">
    <text evidence="8">The sequence shown here is derived from an EMBL/GenBank/DDBJ whole genome shotgun (WGS) entry which is preliminary data.</text>
</comment>
<protein>
    <submittedName>
        <fullName evidence="8">Ethanolaminephosphotransferase 1</fullName>
    </submittedName>
</protein>
<dbReference type="InterPro" id="IPR000462">
    <property type="entry name" value="CDP-OH_P_trans"/>
</dbReference>
<dbReference type="PROSITE" id="PS00379">
    <property type="entry name" value="CDP_ALCOHOL_P_TRANSF"/>
    <property type="match status" value="1"/>
</dbReference>
<keyword evidence="6" id="KW-1133">Transmembrane helix</keyword>
<dbReference type="InterPro" id="IPR014472">
    <property type="entry name" value="CHOPT"/>
</dbReference>
<keyword evidence="7" id="KW-0732">Signal</keyword>
<evidence type="ECO:0000313" key="8">
    <source>
        <dbReference type="EMBL" id="THD27642.1"/>
    </source>
</evidence>
<dbReference type="EMBL" id="JXXN02000363">
    <property type="protein sequence ID" value="THD27642.1"/>
    <property type="molecule type" value="Genomic_DNA"/>
</dbReference>
<dbReference type="AlphaFoldDB" id="A0A4E0S2H9"/>
<feature type="chain" id="PRO_5020024262" evidence="7">
    <location>
        <begin position="17"/>
        <end position="400"/>
    </location>
</feature>
<evidence type="ECO:0000256" key="6">
    <source>
        <dbReference type="SAM" id="Phobius"/>
    </source>
</evidence>
<sequence length="400" mass="45595">MAAFGKFMFLLSSSRTIMLTEQTKAQLKAYKYSCIDTSPLSKYVMHPFWNWVTQFYPRWLAPNLITFGGFLLTVAHFLLLSYFNPHFDHGSAVPPWAWLATAILVFVAHTLDGTDGKQARRTKSSSPLGELFDHGCDSWAVYFLPASLYTLCGVYSSPFRLFWIQWSLIFSFISSHWEKYITGVLYLPWTFDIAQLAVASTCLAAYRWSVNTCSISTILGCSFVGVLEFLLHSSFFLVHIPMTVYNIRVHRSTSQPWRRDRGAYESLRPSLPMLALLASSFCWVCLSPSDVLNSQPRLFLYCYATVASNVCCKLILAQLCKSRAPVVNQLVVFYSVFAIWWCTAIPLDWSTRYEAHFLWILSISVTVGHVYEALNVITEIAEALDVPIFRLTTKPTENRN</sequence>
<evidence type="ECO:0000256" key="2">
    <source>
        <dbReference type="ARBA" id="ARBA00010441"/>
    </source>
</evidence>
<evidence type="ECO:0000256" key="3">
    <source>
        <dbReference type="ARBA" id="ARBA00022679"/>
    </source>
</evidence>
<feature type="transmembrane region" description="Helical" evidence="6">
    <location>
        <begin position="183"/>
        <end position="206"/>
    </location>
</feature>
<dbReference type="GO" id="GO:0004307">
    <property type="term" value="F:ethanolaminephosphotransferase activity"/>
    <property type="evidence" value="ECO:0007669"/>
    <property type="project" value="TreeGrafter"/>
</dbReference>
<feature type="transmembrane region" description="Helical" evidence="6">
    <location>
        <begin position="95"/>
        <end position="111"/>
    </location>
</feature>
<comment type="similarity">
    <text evidence="2 5">Belongs to the CDP-alcohol phosphatidyltransferase class-I family.</text>
</comment>
<feature type="transmembrane region" description="Helical" evidence="6">
    <location>
        <begin position="331"/>
        <end position="349"/>
    </location>
</feature>
<reference evidence="8" key="1">
    <citation type="submission" date="2019-03" db="EMBL/GenBank/DDBJ databases">
        <title>Improved annotation for the trematode Fasciola hepatica.</title>
        <authorList>
            <person name="Choi Y.-J."/>
            <person name="Martin J."/>
            <person name="Mitreva M."/>
        </authorList>
    </citation>
    <scope>NUCLEOTIDE SEQUENCE [LARGE SCALE GENOMIC DNA]</scope>
</reference>
<dbReference type="PIRSF" id="PIRSF015665">
    <property type="entry name" value="CHOPT"/>
    <property type="match status" value="1"/>
</dbReference>
<evidence type="ECO:0000256" key="7">
    <source>
        <dbReference type="SAM" id="SignalP"/>
    </source>
</evidence>
<keyword evidence="9" id="KW-1185">Reference proteome</keyword>
<keyword evidence="3 5" id="KW-0808">Transferase</keyword>
<dbReference type="InterPro" id="IPR043130">
    <property type="entry name" value="CDP-OH_PTrfase_TM_dom"/>
</dbReference>
<keyword evidence="6" id="KW-0812">Transmembrane</keyword>
<dbReference type="InterPro" id="IPR048254">
    <property type="entry name" value="CDP_ALCOHOL_P_TRANSF_CS"/>
</dbReference>
<dbReference type="GO" id="GO:0005789">
    <property type="term" value="C:endoplasmic reticulum membrane"/>
    <property type="evidence" value="ECO:0007669"/>
    <property type="project" value="TreeGrafter"/>
</dbReference>
<accession>A0A4E0S2H9</accession>
<feature type="signal peptide" evidence="7">
    <location>
        <begin position="1"/>
        <end position="16"/>
    </location>
</feature>
<evidence type="ECO:0000256" key="4">
    <source>
        <dbReference type="ARBA" id="ARBA00023136"/>
    </source>
</evidence>
<name>A0A4E0S2H9_FASHE</name>
<feature type="transmembrane region" description="Helical" evidence="6">
    <location>
        <begin position="218"/>
        <end position="247"/>
    </location>
</feature>
<dbReference type="GO" id="GO:0005794">
    <property type="term" value="C:Golgi apparatus"/>
    <property type="evidence" value="ECO:0007669"/>
    <property type="project" value="TreeGrafter"/>
</dbReference>
<dbReference type="Pfam" id="PF01066">
    <property type="entry name" value="CDP-OH_P_transf"/>
    <property type="match status" value="1"/>
</dbReference>
<feature type="transmembrane region" description="Helical" evidence="6">
    <location>
        <begin position="64"/>
        <end position="83"/>
    </location>
</feature>
<dbReference type="Gene3D" id="1.20.120.1760">
    <property type="match status" value="1"/>
</dbReference>